<protein>
    <recommendedName>
        <fullName evidence="10">Ras-related protein Rab-1</fullName>
        <ecNumber evidence="3">3.6.5.2</ecNumber>
    </recommendedName>
    <alternativeName>
        <fullName evidence="11">Small GTP-binding protein rab1</fullName>
    </alternativeName>
</protein>
<evidence type="ECO:0000256" key="3">
    <source>
        <dbReference type="ARBA" id="ARBA00011984"/>
    </source>
</evidence>
<keyword evidence="6" id="KW-0449">Lipoprotein</keyword>
<dbReference type="eggNOG" id="KOG0078">
    <property type="taxonomic scope" value="Eukaryota"/>
</dbReference>
<dbReference type="HOGENOM" id="CLU_041217_10_1_1"/>
<dbReference type="SMART" id="SM00175">
    <property type="entry name" value="RAB"/>
    <property type="match status" value="1"/>
</dbReference>
<dbReference type="Gene3D" id="3.40.50.300">
    <property type="entry name" value="P-loop containing nucleotide triphosphate hydrolases"/>
    <property type="match status" value="1"/>
</dbReference>
<dbReference type="OMA" id="KVGENTD"/>
<dbReference type="EMBL" id="AFYH01091349">
    <property type="status" value="NOT_ANNOTATED_CDS"/>
    <property type="molecule type" value="Genomic_DNA"/>
</dbReference>
<reference evidence="13" key="1">
    <citation type="submission" date="2011-08" db="EMBL/GenBank/DDBJ databases">
        <title>The draft genome of Latimeria chalumnae.</title>
        <authorList>
            <person name="Di Palma F."/>
            <person name="Alfoldi J."/>
            <person name="Johnson J."/>
            <person name="Berlin A."/>
            <person name="Gnerre S."/>
            <person name="Jaffe D."/>
            <person name="MacCallum I."/>
            <person name="Young S."/>
            <person name="Walker B.J."/>
            <person name="Lander E."/>
            <person name="Lindblad-Toh K."/>
        </authorList>
    </citation>
    <scope>NUCLEOTIDE SEQUENCE [LARGE SCALE GENOMIC DNA]</scope>
    <source>
        <strain evidence="13">Wild caught</strain>
    </source>
</reference>
<dbReference type="Bgee" id="ENSLACG00000022111">
    <property type="expression patterns" value="Expressed in muscle tissue and 5 other cell types or tissues"/>
</dbReference>
<gene>
    <name evidence="12" type="primary">LOC102348662</name>
</gene>
<evidence type="ECO:0000256" key="6">
    <source>
        <dbReference type="ARBA" id="ARBA00023288"/>
    </source>
</evidence>
<dbReference type="PROSITE" id="PS51421">
    <property type="entry name" value="RAS"/>
    <property type="match status" value="1"/>
</dbReference>
<comment type="subcellular location">
    <subcellularLocation>
        <location evidence="1">Membrane</location>
        <topology evidence="1">Lipid-anchor</topology>
    </subcellularLocation>
</comment>
<sequence>MANQSQSVVVLKIVLAGDSCVGKTSILNRYSNSNFDSSFISTIGIDFKVKTLTIDGKTVKLQIWDTAGQERFHTLTTNYFRGAHGLVLVYDITNLDSFRNIGGWIRDIDKNAGEDVEKILLGNKCDAEEQRVVSKEKGEKLGWEYGICFYETSAKENTNIENAFLGLVEQIMSKDPCLSKEADSVTLRNSKKKRKCCNR</sequence>
<dbReference type="Ensembl" id="ENSLACT00000026398.1">
    <property type="protein sequence ID" value="ENSLACP00000022177.1"/>
    <property type="gene ID" value="ENSLACG00000022111.1"/>
</dbReference>
<dbReference type="PRINTS" id="PR00449">
    <property type="entry name" value="RASTRNSFRMNG"/>
</dbReference>
<dbReference type="Proteomes" id="UP000008672">
    <property type="component" value="Unassembled WGS sequence"/>
</dbReference>
<dbReference type="Pfam" id="PF00071">
    <property type="entry name" value="Ras"/>
    <property type="match status" value="1"/>
</dbReference>
<dbReference type="FunFam" id="3.40.50.300:FF:001018">
    <property type="entry name" value="Rab family GTPase"/>
    <property type="match status" value="1"/>
</dbReference>
<keyword evidence="5" id="KW-0342">GTP-binding</keyword>
<organism evidence="12 13">
    <name type="scientific">Latimeria chalumnae</name>
    <name type="common">Coelacanth</name>
    <dbReference type="NCBI Taxonomy" id="7897"/>
    <lineage>
        <taxon>Eukaryota</taxon>
        <taxon>Metazoa</taxon>
        <taxon>Chordata</taxon>
        <taxon>Craniata</taxon>
        <taxon>Vertebrata</taxon>
        <taxon>Euteleostomi</taxon>
        <taxon>Coelacanthiformes</taxon>
        <taxon>Coelacanthidae</taxon>
        <taxon>Latimeria</taxon>
    </lineage>
</organism>
<evidence type="ECO:0000256" key="1">
    <source>
        <dbReference type="ARBA" id="ARBA00004635"/>
    </source>
</evidence>
<dbReference type="EMBL" id="AFYH01091350">
    <property type="status" value="NOT_ANNOTATED_CDS"/>
    <property type="molecule type" value="Genomic_DNA"/>
</dbReference>
<evidence type="ECO:0000256" key="8">
    <source>
        <dbReference type="ARBA" id="ARBA00047660"/>
    </source>
</evidence>
<dbReference type="EC" id="3.6.5.2" evidence="3"/>
<dbReference type="GO" id="GO:0005525">
    <property type="term" value="F:GTP binding"/>
    <property type="evidence" value="ECO:0007669"/>
    <property type="project" value="UniProtKB-KW"/>
</dbReference>
<name>M3XHH1_LATCH</name>
<dbReference type="SMART" id="SM00176">
    <property type="entry name" value="RAN"/>
    <property type="match status" value="1"/>
</dbReference>
<dbReference type="SMART" id="SM00174">
    <property type="entry name" value="RHO"/>
    <property type="match status" value="1"/>
</dbReference>
<dbReference type="SUPFAM" id="SSF52540">
    <property type="entry name" value="P-loop containing nucleoside triphosphate hydrolases"/>
    <property type="match status" value="1"/>
</dbReference>
<proteinExistence type="inferred from homology"/>
<dbReference type="InterPro" id="IPR001806">
    <property type="entry name" value="Small_GTPase"/>
</dbReference>
<dbReference type="GO" id="GO:0016020">
    <property type="term" value="C:membrane"/>
    <property type="evidence" value="ECO:0007669"/>
    <property type="project" value="UniProtKB-SubCell"/>
</dbReference>
<dbReference type="GeneTree" id="ENSGT00940000165742"/>
<dbReference type="GO" id="GO:0003925">
    <property type="term" value="F:G protein activity"/>
    <property type="evidence" value="ECO:0007669"/>
    <property type="project" value="UniProtKB-EC"/>
</dbReference>
<accession>M3XHH1</accession>
<reference evidence="12" key="2">
    <citation type="submission" date="2025-08" db="UniProtKB">
        <authorList>
            <consortium name="Ensembl"/>
        </authorList>
    </citation>
    <scope>IDENTIFICATION</scope>
</reference>
<evidence type="ECO:0000256" key="4">
    <source>
        <dbReference type="ARBA" id="ARBA00022741"/>
    </source>
</evidence>
<dbReference type="KEGG" id="lcm:102348662"/>
<dbReference type="GeneID" id="102348662"/>
<keyword evidence="7" id="KW-0636">Prenylation</keyword>
<dbReference type="InterPro" id="IPR005225">
    <property type="entry name" value="Small_GTP-bd"/>
</dbReference>
<dbReference type="PROSITE" id="PS51420">
    <property type="entry name" value="RHO"/>
    <property type="match status" value="1"/>
</dbReference>
<dbReference type="PANTHER" id="PTHR47980">
    <property type="entry name" value="LD44762P"/>
    <property type="match status" value="1"/>
</dbReference>
<evidence type="ECO:0000256" key="10">
    <source>
        <dbReference type="ARBA" id="ARBA00067099"/>
    </source>
</evidence>
<comment type="similarity">
    <text evidence="2">Belongs to the small GTPase superfamily. Rab family.</text>
</comment>
<dbReference type="STRING" id="7897.ENSLACP00000022177"/>
<comment type="catalytic activity">
    <reaction evidence="8">
        <text>GTP + H2O = GDP + phosphate + H(+)</text>
        <dbReference type="Rhea" id="RHEA:19669"/>
        <dbReference type="ChEBI" id="CHEBI:15377"/>
        <dbReference type="ChEBI" id="CHEBI:15378"/>
        <dbReference type="ChEBI" id="CHEBI:37565"/>
        <dbReference type="ChEBI" id="CHEBI:43474"/>
        <dbReference type="ChEBI" id="CHEBI:58189"/>
        <dbReference type="EC" id="3.6.5.2"/>
    </reaction>
    <physiologicalReaction direction="left-to-right" evidence="8">
        <dbReference type="Rhea" id="RHEA:19670"/>
    </physiologicalReaction>
</comment>
<comment type="function">
    <text evidence="9">Protein transport. Probably involved in vesicular traffic from ER to Golgi.</text>
</comment>
<dbReference type="OrthoDB" id="9989112at2759"/>
<dbReference type="InterPro" id="IPR027417">
    <property type="entry name" value="P-loop_NTPase"/>
</dbReference>
<dbReference type="InterPro" id="IPR050305">
    <property type="entry name" value="Small_GTPase_Rab"/>
</dbReference>
<dbReference type="EMBL" id="AFYH01091348">
    <property type="status" value="NOT_ANNOTATED_CDS"/>
    <property type="molecule type" value="Genomic_DNA"/>
</dbReference>
<evidence type="ECO:0000313" key="13">
    <source>
        <dbReference type="Proteomes" id="UP000008672"/>
    </source>
</evidence>
<dbReference type="InParanoid" id="M3XHH1"/>
<dbReference type="AlphaFoldDB" id="M3XHH1"/>
<evidence type="ECO:0000313" key="12">
    <source>
        <dbReference type="Ensembl" id="ENSLACP00000022177.1"/>
    </source>
</evidence>
<keyword evidence="13" id="KW-1185">Reference proteome</keyword>
<dbReference type="EMBL" id="AFYH01091347">
    <property type="status" value="NOT_ANNOTATED_CDS"/>
    <property type="molecule type" value="Genomic_DNA"/>
</dbReference>
<evidence type="ECO:0000256" key="2">
    <source>
        <dbReference type="ARBA" id="ARBA00006270"/>
    </source>
</evidence>
<dbReference type="SMART" id="SM00173">
    <property type="entry name" value="RAS"/>
    <property type="match status" value="1"/>
</dbReference>
<evidence type="ECO:0000256" key="9">
    <source>
        <dbReference type="ARBA" id="ARBA00053444"/>
    </source>
</evidence>
<evidence type="ECO:0000256" key="11">
    <source>
        <dbReference type="ARBA" id="ARBA00081865"/>
    </source>
</evidence>
<keyword evidence="4" id="KW-0547">Nucleotide-binding</keyword>
<dbReference type="PROSITE" id="PS51419">
    <property type="entry name" value="RAB"/>
    <property type="match status" value="1"/>
</dbReference>
<evidence type="ECO:0000256" key="7">
    <source>
        <dbReference type="ARBA" id="ARBA00023289"/>
    </source>
</evidence>
<dbReference type="NCBIfam" id="TIGR00231">
    <property type="entry name" value="small_GTP"/>
    <property type="match status" value="1"/>
</dbReference>
<evidence type="ECO:0000256" key="5">
    <source>
        <dbReference type="ARBA" id="ARBA00023134"/>
    </source>
</evidence>
<dbReference type="RefSeq" id="XP_005998275.1">
    <property type="nucleotide sequence ID" value="XM_005998213.3"/>
</dbReference>
<reference evidence="12" key="3">
    <citation type="submission" date="2025-09" db="UniProtKB">
        <authorList>
            <consortium name="Ensembl"/>
        </authorList>
    </citation>
    <scope>IDENTIFICATION</scope>
</reference>